<dbReference type="EMBL" id="JACNJN010000071">
    <property type="protein sequence ID" value="MBC8334554.1"/>
    <property type="molecule type" value="Genomic_DNA"/>
</dbReference>
<dbReference type="InterPro" id="IPR003718">
    <property type="entry name" value="OsmC/Ohr_fam"/>
</dbReference>
<evidence type="ECO:0000313" key="1">
    <source>
        <dbReference type="EMBL" id="MBC8334554.1"/>
    </source>
</evidence>
<dbReference type="InterPro" id="IPR036102">
    <property type="entry name" value="OsmC/Ohrsf"/>
</dbReference>
<organism evidence="1 2">
    <name type="scientific">Candidatus Desulfolinea nitratireducens</name>
    <dbReference type="NCBI Taxonomy" id="2841698"/>
    <lineage>
        <taxon>Bacteria</taxon>
        <taxon>Bacillati</taxon>
        <taxon>Chloroflexota</taxon>
        <taxon>Anaerolineae</taxon>
        <taxon>Anaerolineales</taxon>
        <taxon>Anaerolineales incertae sedis</taxon>
        <taxon>Candidatus Desulfolinea</taxon>
    </lineage>
</organism>
<dbReference type="InterPro" id="IPR015946">
    <property type="entry name" value="KH_dom-like_a/b"/>
</dbReference>
<dbReference type="SUPFAM" id="SSF82784">
    <property type="entry name" value="OsmC-like"/>
    <property type="match status" value="1"/>
</dbReference>
<sequence>MGDFSTNIKVTWQGESAFLGENGEGGTAQLGVMEGKPGIKPMQMILASLAGCTGVDVVNFLNKKRVKFSDLQIEVSGKRADTHPKVYTDINVTYLIWGEDIREKDVEQAIQLSEDKYCSVSAMLKSTAKINSDYKIIAPSQSTE</sequence>
<accession>A0A8J6NKR7</accession>
<dbReference type="Proteomes" id="UP000614469">
    <property type="component" value="Unassembled WGS sequence"/>
</dbReference>
<protein>
    <submittedName>
        <fullName evidence="1">OsmC family protein</fullName>
    </submittedName>
</protein>
<dbReference type="Pfam" id="PF02566">
    <property type="entry name" value="OsmC"/>
    <property type="match status" value="1"/>
</dbReference>
<comment type="caution">
    <text evidence="1">The sequence shown here is derived from an EMBL/GenBank/DDBJ whole genome shotgun (WGS) entry which is preliminary data.</text>
</comment>
<reference evidence="1 2" key="1">
    <citation type="submission" date="2020-08" db="EMBL/GenBank/DDBJ databases">
        <title>Bridging the membrane lipid divide: bacteria of the FCB group superphylum have the potential to synthesize archaeal ether lipids.</title>
        <authorList>
            <person name="Villanueva L."/>
            <person name="Von Meijenfeldt F.A.B."/>
            <person name="Westbye A.B."/>
            <person name="Yadav S."/>
            <person name="Hopmans E.C."/>
            <person name="Dutilh B.E."/>
            <person name="Sinninghe Damste J.S."/>
        </authorList>
    </citation>
    <scope>NUCLEOTIDE SEQUENCE [LARGE SCALE GENOMIC DNA]</scope>
    <source>
        <strain evidence="1">NIOZ-UU36</strain>
    </source>
</reference>
<proteinExistence type="predicted"/>
<name>A0A8J6NKR7_9CHLR</name>
<dbReference type="PANTHER" id="PTHR34352">
    <property type="entry name" value="PROTEIN YHFA"/>
    <property type="match status" value="1"/>
</dbReference>
<dbReference type="PANTHER" id="PTHR34352:SF1">
    <property type="entry name" value="PROTEIN YHFA"/>
    <property type="match status" value="1"/>
</dbReference>
<gene>
    <name evidence="1" type="ORF">H8E29_04760</name>
</gene>
<dbReference type="Gene3D" id="3.30.300.20">
    <property type="match status" value="1"/>
</dbReference>
<dbReference type="AlphaFoldDB" id="A0A8J6NKR7"/>
<evidence type="ECO:0000313" key="2">
    <source>
        <dbReference type="Proteomes" id="UP000614469"/>
    </source>
</evidence>